<feature type="region of interest" description="Disordered" evidence="1">
    <location>
        <begin position="24"/>
        <end position="64"/>
    </location>
</feature>
<comment type="caution">
    <text evidence="2">The sequence shown here is derived from an EMBL/GenBank/DDBJ whole genome shotgun (WGS) entry which is preliminary data.</text>
</comment>
<dbReference type="EMBL" id="JAAMPI010000726">
    <property type="protein sequence ID" value="KAF4629051.1"/>
    <property type="molecule type" value="Genomic_DNA"/>
</dbReference>
<dbReference type="AlphaFoldDB" id="A0A8H4W0D4"/>
<reference evidence="2 3" key="1">
    <citation type="submission" date="2020-03" db="EMBL/GenBank/DDBJ databases">
        <title>Draft Genome Sequence of Cudoniella acicularis.</title>
        <authorList>
            <person name="Buettner E."/>
            <person name="Kellner H."/>
        </authorList>
    </citation>
    <scope>NUCLEOTIDE SEQUENCE [LARGE SCALE GENOMIC DNA]</scope>
    <source>
        <strain evidence="2 3">DSM 108380</strain>
    </source>
</reference>
<evidence type="ECO:0000313" key="2">
    <source>
        <dbReference type="EMBL" id="KAF4629051.1"/>
    </source>
</evidence>
<feature type="region of interest" description="Disordered" evidence="1">
    <location>
        <begin position="301"/>
        <end position="341"/>
    </location>
</feature>
<protein>
    <submittedName>
        <fullName evidence="2">Uncharacterized protein</fullName>
    </submittedName>
</protein>
<evidence type="ECO:0000256" key="1">
    <source>
        <dbReference type="SAM" id="MobiDB-lite"/>
    </source>
</evidence>
<name>A0A8H4W0D4_9HELO</name>
<feature type="compositionally biased region" description="Low complexity" evidence="1">
    <location>
        <begin position="25"/>
        <end position="37"/>
    </location>
</feature>
<accession>A0A8H4W0D4</accession>
<keyword evidence="3" id="KW-1185">Reference proteome</keyword>
<evidence type="ECO:0000313" key="3">
    <source>
        <dbReference type="Proteomes" id="UP000566819"/>
    </source>
</evidence>
<proteinExistence type="predicted"/>
<gene>
    <name evidence="2" type="ORF">G7Y89_g9099</name>
</gene>
<organism evidence="2 3">
    <name type="scientific">Cudoniella acicularis</name>
    <dbReference type="NCBI Taxonomy" id="354080"/>
    <lineage>
        <taxon>Eukaryota</taxon>
        <taxon>Fungi</taxon>
        <taxon>Dikarya</taxon>
        <taxon>Ascomycota</taxon>
        <taxon>Pezizomycotina</taxon>
        <taxon>Leotiomycetes</taxon>
        <taxon>Helotiales</taxon>
        <taxon>Tricladiaceae</taxon>
        <taxon>Cudoniella</taxon>
    </lineage>
</organism>
<feature type="compositionally biased region" description="Polar residues" evidence="1">
    <location>
        <begin position="323"/>
        <end position="341"/>
    </location>
</feature>
<sequence length="341" mass="36644">MGAGQPLNAYEKQTQKELEAELEADLASNTTATATAARDSNIDPHLFETSTSAPPPQPPPNFGYTSQVGLSGSRNLFSVSFLSGPVGYTTVPQVFNPPLPFMASLFSQQAGYATPAQIAKTSLPQQPFVATPFVPTTTRDPNAMELEGPPFFVKQKPRKLELPQGVRVRKDANLIHSALKKQMALQRLKGKYGKLGSLAMEDRLALGAWAKKNTPLKKSALKAATALMTKEKAKRGALFRSLPKANLYTPADKGTVNNLPFTYNAPADIGMVLNNSHIPHNTPANIGMAVNNSPSPTSYYTPSPYHIASPTSPTSVKAKKGNKSATSLKRLSPSQKTSDRI</sequence>
<dbReference type="Proteomes" id="UP000566819">
    <property type="component" value="Unassembled WGS sequence"/>
</dbReference>